<evidence type="ECO:0000313" key="2">
    <source>
        <dbReference type="EMBL" id="SFN45624.1"/>
    </source>
</evidence>
<proteinExistence type="predicted"/>
<dbReference type="STRING" id="260086.SAMN05216207_1014113"/>
<dbReference type="EMBL" id="FOUY01000014">
    <property type="protein sequence ID" value="SFN45624.1"/>
    <property type="molecule type" value="Genomic_DNA"/>
</dbReference>
<gene>
    <name evidence="2" type="ORF">SAMN05216207_1014113</name>
</gene>
<accession>A0A1I4Z5S1</accession>
<dbReference type="Proteomes" id="UP000199614">
    <property type="component" value="Unassembled WGS sequence"/>
</dbReference>
<reference evidence="2 3" key="1">
    <citation type="submission" date="2016-10" db="EMBL/GenBank/DDBJ databases">
        <authorList>
            <person name="de Groot N.N."/>
        </authorList>
    </citation>
    <scope>NUCLEOTIDE SEQUENCE [LARGE SCALE GENOMIC DNA]</scope>
    <source>
        <strain evidence="2 3">CGMCC 4.1877</strain>
    </source>
</reference>
<feature type="compositionally biased region" description="Polar residues" evidence="1">
    <location>
        <begin position="1"/>
        <end position="11"/>
    </location>
</feature>
<evidence type="ECO:0000313" key="3">
    <source>
        <dbReference type="Proteomes" id="UP000199614"/>
    </source>
</evidence>
<sequence>MTEGTSGQAATTPDDLAPGGSRAKARGCLCSVLANAAYRAGAPEDPFVDPRCPLHAAAPDGAV</sequence>
<feature type="region of interest" description="Disordered" evidence="1">
    <location>
        <begin position="1"/>
        <end position="22"/>
    </location>
</feature>
<protein>
    <submittedName>
        <fullName evidence="2">Uncharacterized protein</fullName>
    </submittedName>
</protein>
<dbReference type="AlphaFoldDB" id="A0A1I4Z5S1"/>
<organism evidence="2 3">
    <name type="scientific">Pseudonocardia ammonioxydans</name>
    <dbReference type="NCBI Taxonomy" id="260086"/>
    <lineage>
        <taxon>Bacteria</taxon>
        <taxon>Bacillati</taxon>
        <taxon>Actinomycetota</taxon>
        <taxon>Actinomycetes</taxon>
        <taxon>Pseudonocardiales</taxon>
        <taxon>Pseudonocardiaceae</taxon>
        <taxon>Pseudonocardia</taxon>
    </lineage>
</organism>
<evidence type="ECO:0000256" key="1">
    <source>
        <dbReference type="SAM" id="MobiDB-lite"/>
    </source>
</evidence>
<keyword evidence="3" id="KW-1185">Reference proteome</keyword>
<name>A0A1I4Z5S1_PSUAM</name>
<dbReference type="RefSeq" id="WP_093343464.1">
    <property type="nucleotide sequence ID" value="NZ_FOUY01000014.1"/>
</dbReference>
<dbReference type="OrthoDB" id="3579248at2"/>